<name>A0A0A9DS92_ARUDO</name>
<organism evidence="3">
    <name type="scientific">Arundo donax</name>
    <name type="common">Giant reed</name>
    <name type="synonym">Donax arundinaceus</name>
    <dbReference type="NCBI Taxonomy" id="35708"/>
    <lineage>
        <taxon>Eukaryota</taxon>
        <taxon>Viridiplantae</taxon>
        <taxon>Streptophyta</taxon>
        <taxon>Embryophyta</taxon>
        <taxon>Tracheophyta</taxon>
        <taxon>Spermatophyta</taxon>
        <taxon>Magnoliopsida</taxon>
        <taxon>Liliopsida</taxon>
        <taxon>Poales</taxon>
        <taxon>Poaceae</taxon>
        <taxon>PACMAD clade</taxon>
        <taxon>Arundinoideae</taxon>
        <taxon>Arundineae</taxon>
        <taxon>Arundo</taxon>
    </lineage>
</organism>
<accession>A0A0A9DS92</accession>
<dbReference type="PANTHER" id="PTHR35480:SF1">
    <property type="entry name" value="MATERNAL EFFECT EMBRYO ARREST 22"/>
    <property type="match status" value="1"/>
</dbReference>
<protein>
    <submittedName>
        <fullName evidence="3">Uncharacterized protein</fullName>
    </submittedName>
</protein>
<dbReference type="EMBL" id="GBRH01211293">
    <property type="protein sequence ID" value="JAD86602.1"/>
    <property type="molecule type" value="Transcribed_RNA"/>
</dbReference>
<feature type="coiled-coil region" evidence="1">
    <location>
        <begin position="40"/>
        <end position="67"/>
    </location>
</feature>
<dbReference type="PANTHER" id="PTHR35480">
    <property type="entry name" value="MATERNAL EFFECT EMBRYO ARREST 22"/>
    <property type="match status" value="1"/>
</dbReference>
<feature type="region of interest" description="Disordered" evidence="2">
    <location>
        <begin position="1"/>
        <end position="29"/>
    </location>
</feature>
<sequence>MAAEPPEPDSSRDPPPTASSTAPTGVGGPNPCCAKLWKKYQKLETSRTVLREAVKLLQSENEKLQKNSELSKACY</sequence>
<evidence type="ECO:0000313" key="3">
    <source>
        <dbReference type="EMBL" id="JAD86602.1"/>
    </source>
</evidence>
<keyword evidence="1" id="KW-0175">Coiled coil</keyword>
<reference evidence="3" key="2">
    <citation type="journal article" date="2015" name="Data Brief">
        <title>Shoot transcriptome of the giant reed, Arundo donax.</title>
        <authorList>
            <person name="Barrero R.A."/>
            <person name="Guerrero F.D."/>
            <person name="Moolhuijzen P."/>
            <person name="Goolsby J.A."/>
            <person name="Tidwell J."/>
            <person name="Bellgard S.E."/>
            <person name="Bellgard M.I."/>
        </authorList>
    </citation>
    <scope>NUCLEOTIDE SEQUENCE</scope>
    <source>
        <tissue evidence="3">Shoot tissue taken approximately 20 cm above the soil surface</tissue>
    </source>
</reference>
<reference evidence="3" key="1">
    <citation type="submission" date="2014-09" db="EMBL/GenBank/DDBJ databases">
        <authorList>
            <person name="Magalhaes I.L.F."/>
            <person name="Oliveira U."/>
            <person name="Santos F.R."/>
            <person name="Vidigal T.H.D.A."/>
            <person name="Brescovit A.D."/>
            <person name="Santos A.J."/>
        </authorList>
    </citation>
    <scope>NUCLEOTIDE SEQUENCE</scope>
    <source>
        <tissue evidence="3">Shoot tissue taken approximately 20 cm above the soil surface</tissue>
    </source>
</reference>
<evidence type="ECO:0000256" key="2">
    <source>
        <dbReference type="SAM" id="MobiDB-lite"/>
    </source>
</evidence>
<dbReference type="AlphaFoldDB" id="A0A0A9DS92"/>
<proteinExistence type="predicted"/>
<evidence type="ECO:0000256" key="1">
    <source>
        <dbReference type="SAM" id="Coils"/>
    </source>
</evidence>